<sequence length="529" mass="58167">MTSAPTVQRRILTDHYKLLEYTVGKQFGPLAGSAVAALSGRGALTLRQIADAVLQEHTSGTSLSTARAVPSALHLPQQTGGKSEMTLDPSLLRDAAVKEVVGLLVLHRVVRYSPSSKQYRLSVGDAVLLRVLSPIIAGHVEHRYGTAGVALYAVLFQLGVVPWQSAVRLAQERQPAAAEEVLLTASRMEADGWLEFVGGGSSEEKPTRRKRGRQDTEEAASVETLSADPCRLSIPRIVKGLLQVALQNQLANYFSDVNHKVLAALLDMFFDTFPATSTEDELETVAADVEGGYPTFFPPMSESISLTHLIARLHQLYPEGKKEDVVLLLDWLCTSPAILTRHDDSYRLQTRAAVDFLQSDVIERVLFVRHGTVGVRLIKLLLQHHYVDDKVLAEEVIATPQKTREVLHAMMKDGYTLLQEVPRNGNVAERPPKNSSFLWTCSLTETLLPSVRNHVARTLLRAEERLSAQGGRLEQYGPSEGADSGVGEAPRNAAFNISQPDAISAWRSYVGLQSCSLSLMRLMFMIDYL</sequence>
<dbReference type="Proteomes" id="UP000515908">
    <property type="component" value="Chromosome 01"/>
</dbReference>
<evidence type="ECO:0000313" key="9">
    <source>
        <dbReference type="Proteomes" id="UP000515908"/>
    </source>
</evidence>
<protein>
    <recommendedName>
        <fullName evidence="5">DNA-directed RNA polymerase III subunit RPC3</fullName>
        <shortName evidence="5">RNA polymerase III subunit C3</shortName>
    </recommendedName>
</protein>
<proteinExistence type="inferred from homology"/>
<evidence type="ECO:0000256" key="1">
    <source>
        <dbReference type="ARBA" id="ARBA00004123"/>
    </source>
</evidence>
<evidence type="ECO:0000256" key="5">
    <source>
        <dbReference type="RuleBase" id="RU367076"/>
    </source>
</evidence>
<evidence type="ECO:0000256" key="6">
    <source>
        <dbReference type="SAM" id="MobiDB-lite"/>
    </source>
</evidence>
<accession>A0A7G2BZ67</accession>
<dbReference type="EMBL" id="LR877145">
    <property type="protein sequence ID" value="CAD2212798.1"/>
    <property type="molecule type" value="Genomic_DNA"/>
</dbReference>
<feature type="region of interest" description="Disordered" evidence="6">
    <location>
        <begin position="196"/>
        <end position="221"/>
    </location>
</feature>
<name>A0A7G2BZ67_9TRYP</name>
<reference evidence="8 9" key="1">
    <citation type="submission" date="2020-08" db="EMBL/GenBank/DDBJ databases">
        <authorList>
            <person name="Newling K."/>
            <person name="Davey J."/>
            <person name="Forrester S."/>
        </authorList>
    </citation>
    <scope>NUCLEOTIDE SEQUENCE [LARGE SCALE GENOMIC DNA]</scope>
    <source>
        <strain evidence="9">Crithidia deanei Carvalho (ATCC PRA-265)</strain>
    </source>
</reference>
<dbReference type="AlphaFoldDB" id="A0A7G2BZ67"/>
<organism evidence="8 9">
    <name type="scientific">Angomonas deanei</name>
    <dbReference type="NCBI Taxonomy" id="59799"/>
    <lineage>
        <taxon>Eukaryota</taxon>
        <taxon>Discoba</taxon>
        <taxon>Euglenozoa</taxon>
        <taxon>Kinetoplastea</taxon>
        <taxon>Metakinetoplastina</taxon>
        <taxon>Trypanosomatida</taxon>
        <taxon>Trypanosomatidae</taxon>
        <taxon>Strigomonadinae</taxon>
        <taxon>Angomonas</taxon>
    </lineage>
</organism>
<dbReference type="Gene3D" id="1.10.10.10">
    <property type="entry name" value="Winged helix-like DNA-binding domain superfamily/Winged helix DNA-binding domain"/>
    <property type="match status" value="1"/>
</dbReference>
<dbReference type="InterPro" id="IPR055207">
    <property type="entry name" value="POLR3C_WHD"/>
</dbReference>
<feature type="domain" description="DNA-directed RNA polymerase III subunit RPC3 winged-helix" evidence="7">
    <location>
        <begin position="362"/>
        <end position="440"/>
    </location>
</feature>
<gene>
    <name evidence="8" type="ORF">ADEAN_000021000</name>
</gene>
<dbReference type="OrthoDB" id="272392at2759"/>
<keyword evidence="9" id="KW-1185">Reference proteome</keyword>
<dbReference type="GO" id="GO:0003697">
    <property type="term" value="F:single-stranded DNA binding"/>
    <property type="evidence" value="ECO:0007669"/>
    <property type="project" value="UniProtKB-UniRule"/>
</dbReference>
<evidence type="ECO:0000256" key="2">
    <source>
        <dbReference type="ARBA" id="ARBA00022478"/>
    </source>
</evidence>
<evidence type="ECO:0000259" key="7">
    <source>
        <dbReference type="Pfam" id="PF22536"/>
    </source>
</evidence>
<comment type="subcellular location">
    <subcellularLocation>
        <location evidence="1 5">Nucleus</location>
    </subcellularLocation>
</comment>
<comment type="subunit">
    <text evidence="5">Component of the RNA polymerase III (Pol III) complex consisting of 17 subunits.</text>
</comment>
<dbReference type="PANTHER" id="PTHR12949">
    <property type="entry name" value="RNA POLYMERASE III DNA DIRECTED -RELATED"/>
    <property type="match status" value="1"/>
</dbReference>
<comment type="function">
    <text evidence="5">DNA-dependent RNA polymerase catalyzes the transcription of DNA into RNA using the four ribonucleoside triphosphates as substrates. Specific core component of RNA polymerase III which synthesizes small RNAs, such as 5S rRNA and tRNAs.</text>
</comment>
<dbReference type="GO" id="GO:0005666">
    <property type="term" value="C:RNA polymerase III complex"/>
    <property type="evidence" value="ECO:0007669"/>
    <property type="project" value="UniProtKB-UniRule"/>
</dbReference>
<evidence type="ECO:0000256" key="4">
    <source>
        <dbReference type="ARBA" id="ARBA00023242"/>
    </source>
</evidence>
<dbReference type="VEuPathDB" id="TriTrypDB:ADEAN_000021000"/>
<dbReference type="PANTHER" id="PTHR12949:SF0">
    <property type="entry name" value="DNA-DIRECTED RNA POLYMERASE III SUBUNIT RPC3"/>
    <property type="match status" value="1"/>
</dbReference>
<evidence type="ECO:0000313" key="8">
    <source>
        <dbReference type="EMBL" id="CAD2212798.1"/>
    </source>
</evidence>
<keyword evidence="4 5" id="KW-0539">Nucleus</keyword>
<keyword evidence="3 5" id="KW-0804">Transcription</keyword>
<keyword evidence="2 5" id="KW-0240">DNA-directed RNA polymerase</keyword>
<dbReference type="Pfam" id="PF22536">
    <property type="entry name" value="WHD_POLR3C"/>
    <property type="match status" value="1"/>
</dbReference>
<evidence type="ECO:0000256" key="3">
    <source>
        <dbReference type="ARBA" id="ARBA00023163"/>
    </source>
</evidence>
<comment type="similarity">
    <text evidence="5">Belongs to the eukaryotic RPC3/POLR3C RNA polymerase subunit family.</text>
</comment>
<dbReference type="InterPro" id="IPR036388">
    <property type="entry name" value="WH-like_DNA-bd_sf"/>
</dbReference>
<dbReference type="InterPro" id="IPR039748">
    <property type="entry name" value="RPC3"/>
</dbReference>